<feature type="domain" description="Glycosyl transferase family 1" evidence="2">
    <location>
        <begin position="619"/>
        <end position="773"/>
    </location>
</feature>
<feature type="domain" description="Glycosyl transferase family 1" evidence="2">
    <location>
        <begin position="1365"/>
        <end position="1528"/>
    </location>
</feature>
<dbReference type="InterPro" id="IPR001296">
    <property type="entry name" value="Glyco_trans_1"/>
</dbReference>
<evidence type="ECO:0000259" key="3">
    <source>
        <dbReference type="Pfam" id="PF05050"/>
    </source>
</evidence>
<accession>A0A964E629</accession>
<dbReference type="Gene3D" id="3.40.50.2000">
    <property type="entry name" value="Glycogen Phosphorylase B"/>
    <property type="match status" value="5"/>
</dbReference>
<dbReference type="CDD" id="cd03801">
    <property type="entry name" value="GT4_PimA-like"/>
    <property type="match status" value="2"/>
</dbReference>
<dbReference type="Pfam" id="PF05050">
    <property type="entry name" value="Methyltransf_21"/>
    <property type="match status" value="1"/>
</dbReference>
<dbReference type="InterPro" id="IPR006342">
    <property type="entry name" value="FkbM_mtfrase"/>
</dbReference>
<dbReference type="GO" id="GO:0032259">
    <property type="term" value="P:methylation"/>
    <property type="evidence" value="ECO:0007669"/>
    <property type="project" value="UniProtKB-KW"/>
</dbReference>
<dbReference type="RefSeq" id="WP_227309823.1">
    <property type="nucleotide sequence ID" value="NZ_JAESVA010000011.1"/>
</dbReference>
<dbReference type="InterPro" id="IPR029063">
    <property type="entry name" value="SAM-dependent_MTases_sf"/>
</dbReference>
<reference evidence="4 5" key="1">
    <citation type="journal article" date="2021" name="Microorganisms">
        <title>Acidisoma silvae sp. nov. and Acidisomacellulosilytica sp. nov., Two Acidophilic Bacteria Isolated from Decaying Wood, Hydrolyzing Cellulose and Producing Poly-3-hydroxybutyrate.</title>
        <authorList>
            <person name="Mieszkin S."/>
            <person name="Pouder E."/>
            <person name="Uroz S."/>
            <person name="Simon-Colin C."/>
            <person name="Alain K."/>
        </authorList>
    </citation>
    <scope>NUCLEOTIDE SEQUENCE [LARGE SCALE GENOMIC DNA]</scope>
    <source>
        <strain evidence="4 5">HW T5.17</strain>
    </source>
</reference>
<comment type="caution">
    <text evidence="4">The sequence shown here is derived from an EMBL/GenBank/DDBJ whole genome shotgun (WGS) entry which is preliminary data.</text>
</comment>
<dbReference type="SUPFAM" id="SSF53756">
    <property type="entry name" value="UDP-Glycosyltransferase/glycogen phosphorylase"/>
    <property type="match status" value="3"/>
</dbReference>
<dbReference type="Gene3D" id="3.40.50.150">
    <property type="entry name" value="Vaccinia Virus protein VP39"/>
    <property type="match status" value="1"/>
</dbReference>
<evidence type="ECO:0000313" key="4">
    <source>
        <dbReference type="EMBL" id="MCB8883169.1"/>
    </source>
</evidence>
<dbReference type="PANTHER" id="PTHR46656">
    <property type="entry name" value="PUTATIVE-RELATED"/>
    <property type="match status" value="1"/>
</dbReference>
<proteinExistence type="predicted"/>
<organism evidence="4 5">
    <name type="scientific">Acidisoma cellulosilyticum</name>
    <dbReference type="NCBI Taxonomy" id="2802395"/>
    <lineage>
        <taxon>Bacteria</taxon>
        <taxon>Pseudomonadati</taxon>
        <taxon>Pseudomonadota</taxon>
        <taxon>Alphaproteobacteria</taxon>
        <taxon>Acetobacterales</taxon>
        <taxon>Acidocellaceae</taxon>
        <taxon>Acidisoma</taxon>
    </lineage>
</organism>
<keyword evidence="1" id="KW-0175">Coiled coil</keyword>
<keyword evidence="5" id="KW-1185">Reference proteome</keyword>
<feature type="domain" description="Glycosyl transferase family 1" evidence="2">
    <location>
        <begin position="978"/>
        <end position="1100"/>
    </location>
</feature>
<dbReference type="Proteomes" id="UP000721844">
    <property type="component" value="Unassembled WGS sequence"/>
</dbReference>
<gene>
    <name evidence="4" type="ORF">ACELLULO517_23170</name>
</gene>
<evidence type="ECO:0000256" key="1">
    <source>
        <dbReference type="SAM" id="Coils"/>
    </source>
</evidence>
<dbReference type="EMBL" id="JAESVA010000011">
    <property type="protein sequence ID" value="MCB8883169.1"/>
    <property type="molecule type" value="Genomic_DNA"/>
</dbReference>
<protein>
    <submittedName>
        <fullName evidence="4">FkbM family methyltransferase</fullName>
    </submittedName>
</protein>
<dbReference type="PANTHER" id="PTHR46656:SF3">
    <property type="entry name" value="PUTATIVE-RELATED"/>
    <property type="match status" value="1"/>
</dbReference>
<sequence length="1557" mass="168719">MLLGTIRRVPGKVPLRPCMGSRTSAIWPGLGPPRSPSHGRLVVTFVSYAQNFEDVMLWRALSGVERGFYIDVGAAHPDIDSVTRAFYDRGWTGLNIEPTAEYSLRLTAARPRDRNLRLAVGEHPGRATFFVVDGTGLSTLDASAVASLQAAGMEVRRDEVEVATLRDLWLQYAPAEVHFLKIDVEGAERAVLAGADFHKCRPWIVIVEATAPMSTVETHKDWEPLLLQNGYGFVWFDGLNRFYVADERRDQLAPAFRTPPNVFDDFIRAGDSEWARRIHQAETRVTALQERAVLAETRIEREVAAAETQIKRRDVEIVNLRASLRAEEQKLAAAQAAAEAAEAAAATAQGQAIAQSNRAESDSERASIYQRREAEARAAFEAIRSSTSWRVTAPLRKLRSKAASPGPVLSEPLAVLPPAVLALPHEPAVALPITLPALPPPPPQSFLGQNRRVVHQFHSGSAVGDAITNAMFLTRRHLRAMGYESDIFVEHRDVNLAAELRLMAELPIHDRYVLIVRYSMGFDAFGQIASLAAPKILLYHNITPPQFFEGIPSLQHYTALGRAQLPEWRSRVVTSLADSDYNAIELRNLGFDPVQTCNLLLDIDAIAARAALHKAPKGDIFTILFVGRVCASKAQADLVEVYAAFRARFAKPSRLVIVGRHGGVEDAYVTDVKARIAAHGMTDDVLLTGLISDEERDRWYAAADVYLSMSLHEGFGVPLAEAMVFDLPVLARPAGAVPYTLCGTAGLLEDDSADAVATRLIDLAEDTDCRRNMLARQQLALRQFALDQQKPALLQALAAAGAAPPAVPEARTLLLANANFVVTGHVNGSYSLASINRGLALTLEEAKGGSVRLLPVEGAPTDGLTQVPAAEMVALTDLMRRPKSGTGPEIVISQHYPVFVPPDAGDLLLALFFWEESVIPAATIAVLNASFRGVLAPSHFVAKVLLDSGLTIPLRVVGYAPRLDSFRAIGAAHAVRDAGPFTFLHVSSGFPRKGVDVLLASYADAFQAQDNVHLIIKTFPNPHNEVASQIADLQAANPDLAQITLLDRDMDETDLLELYRSANAMVLPTRGEGFNLPAAEAIAAGLPVIVTGFGGHMDFCGADRARLIDYRFDRSGSHLAKSGSVWAEPDASDLTQALQEAFRKGPVAAKAAALDDTDAFARRVASASVDILMNPPPPPMRLGWMSSYDVRCGIAEYSRHLIEALPASDRIGSVTIFADKRTSAQSLTDNGHKVMASWTLGLPDGIRPIEHAIASDDPHVLVIQHQPGLFQWQELAKLVSSAALRARIVVLVLHSTTRIWDIPEELRPPVIAALNSIARVIVHTLDDLNQLKKLGLIENVTLLAHGARVPESEPTPARAITRSSFPVIGCYGFFLPDKGIPQLIEAIALLRSEYPSIRLRLVNADYGIPESAAQIALCRALAESKGLADAVEFHTDFLPHAESLSLLAGCDVVALPYQTSKEASSAALRTALGAGAPVVVTPLGLFNEAASAVARLGGTDTASIAEGIGLLLEDQERRGALKRDARTWLEERAWPSVALKFQNMLLGLHVQKQIQTG</sequence>
<dbReference type="SUPFAM" id="SSF53335">
    <property type="entry name" value="S-adenosyl-L-methionine-dependent methyltransferases"/>
    <property type="match status" value="1"/>
</dbReference>
<feature type="coiled-coil region" evidence="1">
    <location>
        <begin position="278"/>
        <end position="351"/>
    </location>
</feature>
<keyword evidence="4" id="KW-0808">Transferase</keyword>
<dbReference type="NCBIfam" id="TIGR01444">
    <property type="entry name" value="fkbM_fam"/>
    <property type="match status" value="1"/>
</dbReference>
<name>A0A964E629_9PROT</name>
<evidence type="ECO:0000259" key="2">
    <source>
        <dbReference type="Pfam" id="PF00534"/>
    </source>
</evidence>
<keyword evidence="4" id="KW-0489">Methyltransferase</keyword>
<dbReference type="GO" id="GO:0016757">
    <property type="term" value="F:glycosyltransferase activity"/>
    <property type="evidence" value="ECO:0007669"/>
    <property type="project" value="InterPro"/>
</dbReference>
<dbReference type="GO" id="GO:0008168">
    <property type="term" value="F:methyltransferase activity"/>
    <property type="evidence" value="ECO:0007669"/>
    <property type="project" value="UniProtKB-KW"/>
</dbReference>
<evidence type="ECO:0000313" key="5">
    <source>
        <dbReference type="Proteomes" id="UP000721844"/>
    </source>
</evidence>
<feature type="domain" description="Methyltransferase FkbM" evidence="3">
    <location>
        <begin position="71"/>
        <end position="231"/>
    </location>
</feature>
<dbReference type="Pfam" id="PF00534">
    <property type="entry name" value="Glycos_transf_1"/>
    <property type="match status" value="3"/>
</dbReference>